<evidence type="ECO:0000313" key="2">
    <source>
        <dbReference type="Proteomes" id="UP001314170"/>
    </source>
</evidence>
<keyword evidence="2" id="KW-1185">Reference proteome</keyword>
<dbReference type="Proteomes" id="UP001314170">
    <property type="component" value="Unassembled WGS sequence"/>
</dbReference>
<reference evidence="1 2" key="1">
    <citation type="submission" date="2024-01" db="EMBL/GenBank/DDBJ databases">
        <authorList>
            <person name="Waweru B."/>
        </authorList>
    </citation>
    <scope>NUCLEOTIDE SEQUENCE [LARGE SCALE GENOMIC DNA]</scope>
</reference>
<sequence>MAMKIQSFNLLVLEGSPCHERELYLLEVRRVVKEVPAGGIGIVGYGSVVIVSIVGERVGNFCKYRDRCGVEILVKDDSLCEEVIGVSLYGDGESDVVESIRFGNEEWQRSDF</sequence>
<organism evidence="1 2">
    <name type="scientific">Dovyalis caffra</name>
    <dbReference type="NCBI Taxonomy" id="77055"/>
    <lineage>
        <taxon>Eukaryota</taxon>
        <taxon>Viridiplantae</taxon>
        <taxon>Streptophyta</taxon>
        <taxon>Embryophyta</taxon>
        <taxon>Tracheophyta</taxon>
        <taxon>Spermatophyta</taxon>
        <taxon>Magnoliopsida</taxon>
        <taxon>eudicotyledons</taxon>
        <taxon>Gunneridae</taxon>
        <taxon>Pentapetalae</taxon>
        <taxon>rosids</taxon>
        <taxon>fabids</taxon>
        <taxon>Malpighiales</taxon>
        <taxon>Salicaceae</taxon>
        <taxon>Flacourtieae</taxon>
        <taxon>Dovyalis</taxon>
    </lineage>
</organism>
<dbReference type="AlphaFoldDB" id="A0AAV1SDE2"/>
<protein>
    <submittedName>
        <fullName evidence="1">Uncharacterized protein</fullName>
    </submittedName>
</protein>
<evidence type="ECO:0000313" key="1">
    <source>
        <dbReference type="EMBL" id="CAK7349481.1"/>
    </source>
</evidence>
<proteinExistence type="predicted"/>
<accession>A0AAV1SDE2</accession>
<comment type="caution">
    <text evidence="1">The sequence shown here is derived from an EMBL/GenBank/DDBJ whole genome shotgun (WGS) entry which is preliminary data.</text>
</comment>
<gene>
    <name evidence="1" type="ORF">DCAF_LOCUS22199</name>
</gene>
<name>A0AAV1SDE2_9ROSI</name>
<dbReference type="EMBL" id="CAWUPB010001173">
    <property type="protein sequence ID" value="CAK7349481.1"/>
    <property type="molecule type" value="Genomic_DNA"/>
</dbReference>